<gene>
    <name evidence="1" type="ORF">Amac_018140</name>
</gene>
<evidence type="ECO:0000313" key="1">
    <source>
        <dbReference type="EMBL" id="GES08219.1"/>
    </source>
</evidence>
<dbReference type="AlphaFoldDB" id="A0A5M3WJ63"/>
<name>A0A5M3WJ63_9ACTN</name>
<proteinExistence type="predicted"/>
<comment type="caution">
    <text evidence="1">The sequence shown here is derived from an EMBL/GenBank/DDBJ whole genome shotgun (WGS) entry which is preliminary data.</text>
</comment>
<sequence length="239" mass="23032">MLAAVTVVGVAWAAQAQAQVRVHPGAADMCARAAVVGLANKAANKVTATTGAVAGRNGRAAVGTALVAVGRTGVFTVLPCDVDPRAGYRLAALAGLPGLSAASGVLSVADAAGVAAGSGRVALPGLEGKPGLPDVPGLRDASSLVTLPELPGVPPLPGKPKSPAPNLVLAKTMPSELSGVAAGIPATSGLPEAPAVPAVPAVPDDELLPAASLLPKALPDAPGTVTKIAKSLLGDTLVP</sequence>
<reference evidence="1 2" key="1">
    <citation type="submission" date="2019-10" db="EMBL/GenBank/DDBJ databases">
        <title>Whole genome shotgun sequence of Acrocarpospora macrocephala NBRC 16266.</title>
        <authorList>
            <person name="Ichikawa N."/>
            <person name="Kimura A."/>
            <person name="Kitahashi Y."/>
            <person name="Komaki H."/>
            <person name="Oguchi A."/>
        </authorList>
    </citation>
    <scope>NUCLEOTIDE SEQUENCE [LARGE SCALE GENOMIC DNA]</scope>
    <source>
        <strain evidence="1 2">NBRC 16266</strain>
    </source>
</reference>
<keyword evidence="2" id="KW-1185">Reference proteome</keyword>
<accession>A0A5M3WJ63</accession>
<protein>
    <submittedName>
        <fullName evidence="1">Uncharacterized protein</fullName>
    </submittedName>
</protein>
<organism evidence="1 2">
    <name type="scientific">Acrocarpospora macrocephala</name>
    <dbReference type="NCBI Taxonomy" id="150177"/>
    <lineage>
        <taxon>Bacteria</taxon>
        <taxon>Bacillati</taxon>
        <taxon>Actinomycetota</taxon>
        <taxon>Actinomycetes</taxon>
        <taxon>Streptosporangiales</taxon>
        <taxon>Streptosporangiaceae</taxon>
        <taxon>Acrocarpospora</taxon>
    </lineage>
</organism>
<dbReference type="EMBL" id="BLAE01000009">
    <property type="protein sequence ID" value="GES08219.1"/>
    <property type="molecule type" value="Genomic_DNA"/>
</dbReference>
<dbReference type="Proteomes" id="UP000331127">
    <property type="component" value="Unassembled WGS sequence"/>
</dbReference>
<evidence type="ECO:0000313" key="2">
    <source>
        <dbReference type="Proteomes" id="UP000331127"/>
    </source>
</evidence>